<accession>A0A1I2VR56</accession>
<proteinExistence type="predicted"/>
<protein>
    <submittedName>
        <fullName evidence="1">Uncharacterized protein</fullName>
    </submittedName>
</protein>
<dbReference type="Proteomes" id="UP000199666">
    <property type="component" value="Unassembled WGS sequence"/>
</dbReference>
<evidence type="ECO:0000313" key="1">
    <source>
        <dbReference type="EMBL" id="SFG91630.1"/>
    </source>
</evidence>
<dbReference type="AlphaFoldDB" id="A0A1I2VR56"/>
<organism evidence="1 2">
    <name type="scientific">Pedobacter insulae</name>
    <dbReference type="NCBI Taxonomy" id="414048"/>
    <lineage>
        <taxon>Bacteria</taxon>
        <taxon>Pseudomonadati</taxon>
        <taxon>Bacteroidota</taxon>
        <taxon>Sphingobacteriia</taxon>
        <taxon>Sphingobacteriales</taxon>
        <taxon>Sphingobacteriaceae</taxon>
        <taxon>Pedobacter</taxon>
    </lineage>
</organism>
<reference evidence="1 2" key="1">
    <citation type="submission" date="2016-10" db="EMBL/GenBank/DDBJ databases">
        <authorList>
            <person name="de Groot N.N."/>
        </authorList>
    </citation>
    <scope>NUCLEOTIDE SEQUENCE [LARGE SCALE GENOMIC DNA]</scope>
    <source>
        <strain evidence="1 2">DSM 18684</strain>
    </source>
</reference>
<evidence type="ECO:0000313" key="2">
    <source>
        <dbReference type="Proteomes" id="UP000199666"/>
    </source>
</evidence>
<keyword evidence="2" id="KW-1185">Reference proteome</keyword>
<gene>
    <name evidence="1" type="ORF">SAMN04489864_103203</name>
</gene>
<dbReference type="EMBL" id="FOPP01000003">
    <property type="protein sequence ID" value="SFG91630.1"/>
    <property type="molecule type" value="Genomic_DNA"/>
</dbReference>
<name>A0A1I2VR56_9SPHI</name>
<sequence>MWVFSNKKLIFSFLLLNIQFISDNKINVEKHKFLESVFYTPRGKK</sequence>